<evidence type="ECO:0000313" key="2">
    <source>
        <dbReference type="EMBL" id="TAA23781.1"/>
    </source>
</evidence>
<keyword evidence="2" id="KW-0413">Isomerase</keyword>
<dbReference type="InterPro" id="IPR037401">
    <property type="entry name" value="SnoaL-like"/>
</dbReference>
<dbReference type="SUPFAM" id="SSF54427">
    <property type="entry name" value="NTF2-like"/>
    <property type="match status" value="1"/>
</dbReference>
<dbReference type="Pfam" id="PF12680">
    <property type="entry name" value="SnoaL_2"/>
    <property type="match status" value="1"/>
</dbReference>
<proteinExistence type="predicted"/>
<sequence>MSAVIDPVARQFEAYNRRDLTAFLACFAEDFTSYRMPAVSPALQGKDALAAFYAEHRFNNPALRAELVSRTVLGRMVFDHERIHGLAAQAQETMAVFEVEDSLIRTAWFYAA</sequence>
<organism evidence="2 3">
    <name type="scientific">Pseudoxanthomonas winnipegensis</name>
    <dbReference type="NCBI Taxonomy" id="2480810"/>
    <lineage>
        <taxon>Bacteria</taxon>
        <taxon>Pseudomonadati</taxon>
        <taxon>Pseudomonadota</taxon>
        <taxon>Gammaproteobacteria</taxon>
        <taxon>Lysobacterales</taxon>
        <taxon>Lysobacteraceae</taxon>
        <taxon>Pseudoxanthomonas</taxon>
    </lineage>
</organism>
<comment type="caution">
    <text evidence="2">The sequence shown here is derived from an EMBL/GenBank/DDBJ whole genome shotgun (WGS) entry which is preliminary data.</text>
</comment>
<reference evidence="2 3" key="1">
    <citation type="submission" date="2019-02" db="EMBL/GenBank/DDBJ databases">
        <title>WGS of Pseudoxanthomonas species novum from clinical isolates.</title>
        <authorList>
            <person name="Bernier A.-M."/>
            <person name="Bernard K."/>
            <person name="Vachon A."/>
        </authorList>
    </citation>
    <scope>NUCLEOTIDE SEQUENCE [LARGE SCALE GENOMIC DNA]</scope>
    <source>
        <strain evidence="2 3">NML171200</strain>
    </source>
</reference>
<feature type="domain" description="SnoaL-like" evidence="1">
    <location>
        <begin position="8"/>
        <end position="104"/>
    </location>
</feature>
<dbReference type="EMBL" id="SHMC01000005">
    <property type="protein sequence ID" value="TAA23781.1"/>
    <property type="molecule type" value="Genomic_DNA"/>
</dbReference>
<dbReference type="InterPro" id="IPR008317">
    <property type="entry name" value="UCP030561"/>
</dbReference>
<protein>
    <submittedName>
        <fullName evidence="2">Steroid delta-isomerase</fullName>
    </submittedName>
</protein>
<dbReference type="InterPro" id="IPR032710">
    <property type="entry name" value="NTF2-like_dom_sf"/>
</dbReference>
<dbReference type="Proteomes" id="UP000292627">
    <property type="component" value="Unassembled WGS sequence"/>
</dbReference>
<name>A0A4Q8L7V0_9GAMM</name>
<dbReference type="RefSeq" id="WP_130552104.1">
    <property type="nucleotide sequence ID" value="NZ_SHMC01000005.1"/>
</dbReference>
<dbReference type="AlphaFoldDB" id="A0A4Q8L7V0"/>
<accession>A0A4Q8L7V0</accession>
<evidence type="ECO:0000313" key="3">
    <source>
        <dbReference type="Proteomes" id="UP000292627"/>
    </source>
</evidence>
<dbReference type="PIRSF" id="PIRSF030561">
    <property type="entry name" value="UCP030561"/>
    <property type="match status" value="1"/>
</dbReference>
<dbReference type="OrthoDB" id="9799296at2"/>
<dbReference type="Gene3D" id="3.10.450.50">
    <property type="match status" value="1"/>
</dbReference>
<evidence type="ECO:0000259" key="1">
    <source>
        <dbReference type="Pfam" id="PF12680"/>
    </source>
</evidence>
<dbReference type="GO" id="GO:0016853">
    <property type="term" value="F:isomerase activity"/>
    <property type="evidence" value="ECO:0007669"/>
    <property type="project" value="UniProtKB-KW"/>
</dbReference>
<gene>
    <name evidence="2" type="ORF">EA660_14260</name>
</gene>